<dbReference type="EMBL" id="BARS01019274">
    <property type="protein sequence ID" value="GAF89040.1"/>
    <property type="molecule type" value="Genomic_DNA"/>
</dbReference>
<dbReference type="SUPFAM" id="SSF52540">
    <property type="entry name" value="P-loop containing nucleoside triphosphate hydrolases"/>
    <property type="match status" value="1"/>
</dbReference>
<dbReference type="GO" id="GO:0016887">
    <property type="term" value="F:ATP hydrolysis activity"/>
    <property type="evidence" value="ECO:0007669"/>
    <property type="project" value="InterPro"/>
</dbReference>
<comment type="caution">
    <text evidence="5">The sequence shown here is derived from an EMBL/GenBank/DDBJ whole genome shotgun (WGS) entry which is preliminary data.</text>
</comment>
<dbReference type="Gene3D" id="3.40.50.300">
    <property type="entry name" value="P-loop containing nucleotide triphosphate hydrolases"/>
    <property type="match status" value="1"/>
</dbReference>
<dbReference type="GO" id="GO:0003689">
    <property type="term" value="F:DNA clamp loader activity"/>
    <property type="evidence" value="ECO:0007669"/>
    <property type="project" value="TreeGrafter"/>
</dbReference>
<protein>
    <recommendedName>
        <fullName evidence="4">ATPase AAA-type core domain-containing protein</fullName>
    </recommendedName>
</protein>
<keyword evidence="1" id="KW-0235">DNA replication</keyword>
<dbReference type="InterPro" id="IPR003959">
    <property type="entry name" value="ATPase_AAA_core"/>
</dbReference>
<evidence type="ECO:0000256" key="1">
    <source>
        <dbReference type="ARBA" id="ARBA00022705"/>
    </source>
</evidence>
<organism evidence="5">
    <name type="scientific">marine sediment metagenome</name>
    <dbReference type="NCBI Taxonomy" id="412755"/>
    <lineage>
        <taxon>unclassified sequences</taxon>
        <taxon>metagenomes</taxon>
        <taxon>ecological metagenomes</taxon>
    </lineage>
</organism>
<accession>X0UKP7</accession>
<dbReference type="InterPro" id="IPR027417">
    <property type="entry name" value="P-loop_NTPase"/>
</dbReference>
<evidence type="ECO:0000259" key="4">
    <source>
        <dbReference type="Pfam" id="PF00004"/>
    </source>
</evidence>
<name>X0UKP7_9ZZZZ</name>
<dbReference type="CDD" id="cd00009">
    <property type="entry name" value="AAA"/>
    <property type="match status" value="1"/>
</dbReference>
<evidence type="ECO:0000313" key="5">
    <source>
        <dbReference type="EMBL" id="GAF89040.1"/>
    </source>
</evidence>
<dbReference type="PANTHER" id="PTHR11669">
    <property type="entry name" value="REPLICATION FACTOR C / DNA POLYMERASE III GAMMA-TAU SUBUNIT"/>
    <property type="match status" value="1"/>
</dbReference>
<feature type="non-terminal residue" evidence="5">
    <location>
        <position position="80"/>
    </location>
</feature>
<proteinExistence type="predicted"/>
<feature type="domain" description="ATPase AAA-type core" evidence="4">
    <location>
        <begin position="39"/>
        <end position="72"/>
    </location>
</feature>
<dbReference type="PANTHER" id="PTHR11669:SF20">
    <property type="entry name" value="REPLICATION FACTOR C SUBUNIT 4"/>
    <property type="match status" value="1"/>
</dbReference>
<dbReference type="GO" id="GO:0005524">
    <property type="term" value="F:ATP binding"/>
    <property type="evidence" value="ECO:0007669"/>
    <property type="project" value="UniProtKB-KW"/>
</dbReference>
<keyword evidence="2" id="KW-0547">Nucleotide-binding</keyword>
<gene>
    <name evidence="5" type="ORF">S01H1_31256</name>
</gene>
<keyword evidence="3" id="KW-0067">ATP-binding</keyword>
<dbReference type="GO" id="GO:0006261">
    <property type="term" value="P:DNA-templated DNA replication"/>
    <property type="evidence" value="ECO:0007669"/>
    <property type="project" value="TreeGrafter"/>
</dbReference>
<sequence length="80" mass="8991">MNENIWIEKYRPNTFEEIVGQDEIISMIKPRLNNLPHIIMEGKAGTGKTTTAKVIAKTIGADFMELNSSEERGIDTVRGK</sequence>
<reference evidence="5" key="1">
    <citation type="journal article" date="2014" name="Front. Microbiol.">
        <title>High frequency of phylogenetically diverse reductive dehalogenase-homologous genes in deep subseafloor sedimentary metagenomes.</title>
        <authorList>
            <person name="Kawai M."/>
            <person name="Futagami T."/>
            <person name="Toyoda A."/>
            <person name="Takaki Y."/>
            <person name="Nishi S."/>
            <person name="Hori S."/>
            <person name="Arai W."/>
            <person name="Tsubouchi T."/>
            <person name="Morono Y."/>
            <person name="Uchiyama I."/>
            <person name="Ito T."/>
            <person name="Fujiyama A."/>
            <person name="Inagaki F."/>
            <person name="Takami H."/>
        </authorList>
    </citation>
    <scope>NUCLEOTIDE SEQUENCE</scope>
    <source>
        <strain evidence="5">Expedition CK06-06</strain>
    </source>
</reference>
<dbReference type="AlphaFoldDB" id="X0UKP7"/>
<dbReference type="Pfam" id="PF00004">
    <property type="entry name" value="AAA"/>
    <property type="match status" value="1"/>
</dbReference>
<evidence type="ECO:0000256" key="2">
    <source>
        <dbReference type="ARBA" id="ARBA00022741"/>
    </source>
</evidence>
<dbReference type="GO" id="GO:0005663">
    <property type="term" value="C:DNA replication factor C complex"/>
    <property type="evidence" value="ECO:0007669"/>
    <property type="project" value="TreeGrafter"/>
</dbReference>
<evidence type="ECO:0000256" key="3">
    <source>
        <dbReference type="ARBA" id="ARBA00022840"/>
    </source>
</evidence>
<dbReference type="GO" id="GO:0006281">
    <property type="term" value="P:DNA repair"/>
    <property type="evidence" value="ECO:0007669"/>
    <property type="project" value="TreeGrafter"/>
</dbReference>
<dbReference type="InterPro" id="IPR050238">
    <property type="entry name" value="DNA_Rep/Repair_Clamp_Loader"/>
</dbReference>